<evidence type="ECO:0000313" key="2">
    <source>
        <dbReference type="EMBL" id="KAK9805519.1"/>
    </source>
</evidence>
<dbReference type="AlphaFoldDB" id="A0AAW1PAP1"/>
<comment type="caution">
    <text evidence="2">The sequence shown here is derived from an EMBL/GenBank/DDBJ whole genome shotgun (WGS) entry which is preliminary data.</text>
</comment>
<dbReference type="SUPFAM" id="SSF48371">
    <property type="entry name" value="ARM repeat"/>
    <property type="match status" value="1"/>
</dbReference>
<dbReference type="GO" id="GO:0043531">
    <property type="term" value="F:ADP binding"/>
    <property type="evidence" value="ECO:0007669"/>
    <property type="project" value="InterPro"/>
</dbReference>
<feature type="domain" description="NB-ARC" evidence="1">
    <location>
        <begin position="145"/>
        <end position="243"/>
    </location>
</feature>
<dbReference type="Proteomes" id="UP001489004">
    <property type="component" value="Unassembled WGS sequence"/>
</dbReference>
<dbReference type="Gene3D" id="3.40.50.300">
    <property type="entry name" value="P-loop containing nucleotide triphosphate hydrolases"/>
    <property type="match status" value="1"/>
</dbReference>
<dbReference type="Gene3D" id="1.25.10.10">
    <property type="entry name" value="Leucine-rich Repeat Variant"/>
    <property type="match status" value="1"/>
</dbReference>
<proteinExistence type="predicted"/>
<evidence type="ECO:0000259" key="1">
    <source>
        <dbReference type="Pfam" id="PF00931"/>
    </source>
</evidence>
<organism evidence="2 3">
    <name type="scientific">[Myrmecia] bisecta</name>
    <dbReference type="NCBI Taxonomy" id="41462"/>
    <lineage>
        <taxon>Eukaryota</taxon>
        <taxon>Viridiplantae</taxon>
        <taxon>Chlorophyta</taxon>
        <taxon>core chlorophytes</taxon>
        <taxon>Trebouxiophyceae</taxon>
        <taxon>Trebouxiales</taxon>
        <taxon>Trebouxiaceae</taxon>
        <taxon>Myrmecia</taxon>
    </lineage>
</organism>
<gene>
    <name evidence="2" type="ORF">WJX72_003021</name>
</gene>
<protein>
    <recommendedName>
        <fullName evidence="1">NB-ARC domain-containing protein</fullName>
    </recommendedName>
</protein>
<reference evidence="2 3" key="1">
    <citation type="journal article" date="2024" name="Nat. Commun.">
        <title>Phylogenomics reveals the evolutionary origins of lichenization in chlorophyte algae.</title>
        <authorList>
            <person name="Puginier C."/>
            <person name="Libourel C."/>
            <person name="Otte J."/>
            <person name="Skaloud P."/>
            <person name="Haon M."/>
            <person name="Grisel S."/>
            <person name="Petersen M."/>
            <person name="Berrin J.G."/>
            <person name="Delaux P.M."/>
            <person name="Dal Grande F."/>
            <person name="Keller J."/>
        </authorList>
    </citation>
    <scope>NUCLEOTIDE SEQUENCE [LARGE SCALE GENOMIC DNA]</scope>
    <source>
        <strain evidence="2 3">SAG 2043</strain>
    </source>
</reference>
<dbReference type="InterPro" id="IPR002182">
    <property type="entry name" value="NB-ARC"/>
</dbReference>
<dbReference type="EMBL" id="JALJOR010000015">
    <property type="protein sequence ID" value="KAK9805519.1"/>
    <property type="molecule type" value="Genomic_DNA"/>
</dbReference>
<name>A0AAW1PAP1_9CHLO</name>
<evidence type="ECO:0000313" key="3">
    <source>
        <dbReference type="Proteomes" id="UP001489004"/>
    </source>
</evidence>
<sequence>MDQGRFLYLPVFMWSTAGQVREAALNEAGARFADKVTSRAGIRHAGEVIQQMDKTVDLTISQICKEIANLLKPAPKDVAPTGATVPTTRLGMGVWNPAEAGLADEIVMEVPRQSSYFRHLGEADPTLTAPWARAPDLAGSTVNALRSTERARIALWGMPGSGKTELACHIARLSLEQRTGPGYWRDVIWTSWGRNCTGEDLSPKVAQLLADLGLPQQQAASRCLARMAQGRDLLVVMEDVWDDRIPALFRGEPSATRIAEACGYRLGLIAATAQALKGEPGQRRPVWQGVLDRVKSARDFEGAAKHLQGEAAQDVHSSETDARNLLENLAWGQMNKLWDMADGLVGRKCRPWDHAILAAVMRAMHAGGDRLDMVIEPVRTTRTLLSLVESGLDASDRDSVTAIVQEAYAAEALTACLQSNSSEVLAAALRATAALVKQAADVQHLKDCDELASAVKALISAHPDPEMRKLAQTIIKACDAGTGHLSATLLMGSRHIMTSDLAGPS</sequence>
<keyword evidence="3" id="KW-1185">Reference proteome</keyword>
<dbReference type="InterPro" id="IPR011989">
    <property type="entry name" value="ARM-like"/>
</dbReference>
<dbReference type="SUPFAM" id="SSF52540">
    <property type="entry name" value="P-loop containing nucleoside triphosphate hydrolases"/>
    <property type="match status" value="1"/>
</dbReference>
<dbReference type="InterPro" id="IPR027417">
    <property type="entry name" value="P-loop_NTPase"/>
</dbReference>
<dbReference type="Pfam" id="PF00931">
    <property type="entry name" value="NB-ARC"/>
    <property type="match status" value="1"/>
</dbReference>
<dbReference type="InterPro" id="IPR016024">
    <property type="entry name" value="ARM-type_fold"/>
</dbReference>
<accession>A0AAW1PAP1</accession>